<gene>
    <name evidence="3" type="ORF">HF327_016320</name>
</gene>
<feature type="transmembrane region" description="Helical" evidence="2">
    <location>
        <begin position="364"/>
        <end position="386"/>
    </location>
</feature>
<proteinExistence type="predicted"/>
<feature type="transmembrane region" description="Helical" evidence="2">
    <location>
        <begin position="442"/>
        <end position="458"/>
    </location>
</feature>
<dbReference type="Pfam" id="PF03929">
    <property type="entry name" value="PepSY_TM"/>
    <property type="match status" value="1"/>
</dbReference>
<comment type="caution">
    <text evidence="3">The sequence shown here is derived from an EMBL/GenBank/DDBJ whole genome shotgun (WGS) entry which is preliminary data.</text>
</comment>
<keyword evidence="2" id="KW-0812">Transmembrane</keyword>
<evidence type="ECO:0000313" key="4">
    <source>
        <dbReference type="Proteomes" id="UP000530032"/>
    </source>
</evidence>
<protein>
    <submittedName>
        <fullName evidence="3">PepSY domain-containing protein</fullName>
    </submittedName>
</protein>
<dbReference type="AlphaFoldDB" id="A0A843B5K3"/>
<dbReference type="EMBL" id="JABBCQ020000015">
    <property type="protein sequence ID" value="MBI1626061.1"/>
    <property type="molecule type" value="Genomic_DNA"/>
</dbReference>
<feature type="transmembrane region" description="Helical" evidence="2">
    <location>
        <begin position="146"/>
        <end position="167"/>
    </location>
</feature>
<feature type="transmembrane region" description="Helical" evidence="2">
    <location>
        <begin position="497"/>
        <end position="521"/>
    </location>
</feature>
<feature type="transmembrane region" description="Helical" evidence="2">
    <location>
        <begin position="20"/>
        <end position="42"/>
    </location>
</feature>
<keyword evidence="2" id="KW-0472">Membrane</keyword>
<evidence type="ECO:0000256" key="2">
    <source>
        <dbReference type="SAM" id="Phobius"/>
    </source>
</evidence>
<feature type="region of interest" description="Disordered" evidence="1">
    <location>
        <begin position="240"/>
        <end position="265"/>
    </location>
</feature>
<feature type="transmembrane region" description="Helical" evidence="2">
    <location>
        <begin position="196"/>
        <end position="219"/>
    </location>
</feature>
<feature type="region of interest" description="Disordered" evidence="1">
    <location>
        <begin position="527"/>
        <end position="564"/>
    </location>
</feature>
<dbReference type="PANTHER" id="PTHR34219">
    <property type="entry name" value="IRON-REGULATED INNER MEMBRANE PROTEIN-RELATED"/>
    <property type="match status" value="1"/>
</dbReference>
<name>A0A843B5K3_9BURK</name>
<evidence type="ECO:0000256" key="1">
    <source>
        <dbReference type="SAM" id="MobiDB-lite"/>
    </source>
</evidence>
<dbReference type="InterPro" id="IPR005625">
    <property type="entry name" value="PepSY-ass_TM"/>
</dbReference>
<organism evidence="3 4">
    <name type="scientific">Comamonas suwonensis</name>
    <dbReference type="NCBI Taxonomy" id="2606214"/>
    <lineage>
        <taxon>Bacteria</taxon>
        <taxon>Pseudomonadati</taxon>
        <taxon>Pseudomonadota</taxon>
        <taxon>Betaproteobacteria</taxon>
        <taxon>Burkholderiales</taxon>
        <taxon>Comamonadaceae</taxon>
        <taxon>Comamonas</taxon>
    </lineage>
</organism>
<keyword evidence="4" id="KW-1185">Reference proteome</keyword>
<sequence>MRVDGKPEGLRQSMSWLHTWSGLLLGWLLYAVFFTGTLSYFVDEINVWMKPELHQSVPSASTAEKAIAGMQQLAPAASTWTLNLPGERHPSVQASWRAKDAAPGRAGTQRAELDAATGEAIPVRETRGGSFLYRFHFELYAMPRIWARWIVGIATMFMLVAIISGVITHKKIFTDFFVFRSGKQQRSWLDSHNMTAILALPFHIMITFSGLLLLMIMLMPWGASAVYEGDTRAYFNEMRGGNRPAAAEQPRRKRGEQTESQAEDAVTMTPIAPLMAAAQQRWPERGVGAIVVNQPNTPRARIELRSQGGNSLINRGGSERMVFDGITGTQMEAPAAKSVSTPTAIYNVLTAAHLGRFAEPLLRWLLFLSGVVGTLMAATGMVLWVVKRLPERRKLGRTPRLHRLVEVLNVGSIAGLSIATAAYFFANRLIPADAVQRSDMEIRSFFIVWLLCAVHGLLRSHRRAWAEQLALAAVLFGSLPLLNAATGGLPLPAAMGAGLWSVAGFDLVALVLAAIHGFAAFKLLRSPRPKPLPTPKAAPASALANGEGNGAGSTLAPQAQERPI</sequence>
<dbReference type="RefSeq" id="WP_198461312.1">
    <property type="nucleotide sequence ID" value="NZ_JABBCQ020000015.1"/>
</dbReference>
<feature type="transmembrane region" description="Helical" evidence="2">
    <location>
        <begin position="407"/>
        <end position="430"/>
    </location>
</feature>
<evidence type="ECO:0000313" key="3">
    <source>
        <dbReference type="EMBL" id="MBI1626061.1"/>
    </source>
</evidence>
<reference evidence="3" key="1">
    <citation type="submission" date="2020-12" db="EMBL/GenBank/DDBJ databases">
        <title>Comamonas sp. nov., isolated from stream water.</title>
        <authorList>
            <person name="Park K.-H."/>
        </authorList>
    </citation>
    <scope>NUCLEOTIDE SEQUENCE</scope>
    <source>
        <strain evidence="3">EJ-4</strain>
    </source>
</reference>
<dbReference type="PANTHER" id="PTHR34219:SF4">
    <property type="entry name" value="PEPSY DOMAIN-CONTAINING PROTEIN"/>
    <property type="match status" value="1"/>
</dbReference>
<accession>A0A843B5K3</accession>
<keyword evidence="2" id="KW-1133">Transmembrane helix</keyword>
<feature type="transmembrane region" description="Helical" evidence="2">
    <location>
        <begin position="470"/>
        <end position="491"/>
    </location>
</feature>
<dbReference type="Proteomes" id="UP000530032">
    <property type="component" value="Unassembled WGS sequence"/>
</dbReference>